<evidence type="ECO:0000256" key="7">
    <source>
        <dbReference type="ARBA" id="ARBA00022927"/>
    </source>
</evidence>
<reference evidence="13 14" key="1">
    <citation type="submission" date="2020-08" db="EMBL/GenBank/DDBJ databases">
        <title>Genomic Encyclopedia of Type Strains, Phase IV (KMG-V): Genome sequencing to study the core and pangenomes of soil and plant-associated prokaryotes.</title>
        <authorList>
            <person name="Whitman W."/>
        </authorList>
    </citation>
    <scope>NUCLEOTIDE SEQUENCE [LARGE SCALE GENOMIC DNA]</scope>
    <source>
        <strain evidence="13 14">X5P3</strain>
    </source>
</reference>
<dbReference type="PANTHER" id="PTHR33446">
    <property type="entry name" value="PROTEIN TONB-RELATED"/>
    <property type="match status" value="1"/>
</dbReference>
<feature type="transmembrane region" description="Helical" evidence="11">
    <location>
        <begin position="20"/>
        <end position="41"/>
    </location>
</feature>
<dbReference type="GO" id="GO:0015891">
    <property type="term" value="P:siderophore transport"/>
    <property type="evidence" value="ECO:0007669"/>
    <property type="project" value="InterPro"/>
</dbReference>
<keyword evidence="3" id="KW-0813">Transport</keyword>
<dbReference type="SUPFAM" id="SSF74653">
    <property type="entry name" value="TolA/TonB C-terminal domain"/>
    <property type="match status" value="1"/>
</dbReference>
<feature type="compositionally biased region" description="Low complexity" evidence="10">
    <location>
        <begin position="78"/>
        <end position="96"/>
    </location>
</feature>
<dbReference type="InterPro" id="IPR037682">
    <property type="entry name" value="TonB_C"/>
</dbReference>
<evidence type="ECO:0000256" key="4">
    <source>
        <dbReference type="ARBA" id="ARBA00022475"/>
    </source>
</evidence>
<feature type="compositionally biased region" description="Polar residues" evidence="10">
    <location>
        <begin position="98"/>
        <end position="113"/>
    </location>
</feature>
<evidence type="ECO:0000313" key="13">
    <source>
        <dbReference type="EMBL" id="MBB5064359.1"/>
    </source>
</evidence>
<feature type="compositionally biased region" description="Pro residues" evidence="10">
    <location>
        <begin position="57"/>
        <end position="71"/>
    </location>
</feature>
<dbReference type="InterPro" id="IPR003538">
    <property type="entry name" value="TonB"/>
</dbReference>
<dbReference type="GO" id="GO:0030288">
    <property type="term" value="C:outer membrane-bounded periplasmic space"/>
    <property type="evidence" value="ECO:0007669"/>
    <property type="project" value="InterPro"/>
</dbReference>
<keyword evidence="9 11" id="KW-0472">Membrane</keyword>
<dbReference type="PANTHER" id="PTHR33446:SF2">
    <property type="entry name" value="PROTEIN TONB"/>
    <property type="match status" value="1"/>
</dbReference>
<dbReference type="InterPro" id="IPR051045">
    <property type="entry name" value="TonB-dependent_transducer"/>
</dbReference>
<evidence type="ECO:0000256" key="11">
    <source>
        <dbReference type="SAM" id="Phobius"/>
    </source>
</evidence>
<dbReference type="GO" id="GO:0055085">
    <property type="term" value="P:transmembrane transport"/>
    <property type="evidence" value="ECO:0007669"/>
    <property type="project" value="InterPro"/>
</dbReference>
<comment type="similarity">
    <text evidence="2">Belongs to the TonB family.</text>
</comment>
<proteinExistence type="inferred from homology"/>
<dbReference type="GO" id="GO:0015031">
    <property type="term" value="P:protein transport"/>
    <property type="evidence" value="ECO:0007669"/>
    <property type="project" value="UniProtKB-KW"/>
</dbReference>
<evidence type="ECO:0000256" key="2">
    <source>
        <dbReference type="ARBA" id="ARBA00006555"/>
    </source>
</evidence>
<evidence type="ECO:0000256" key="8">
    <source>
        <dbReference type="ARBA" id="ARBA00022989"/>
    </source>
</evidence>
<keyword evidence="8 11" id="KW-1133">Transmembrane helix</keyword>
<feature type="domain" description="TonB C-terminal" evidence="12">
    <location>
        <begin position="157"/>
        <end position="246"/>
    </location>
</feature>
<dbReference type="PRINTS" id="PR01374">
    <property type="entry name" value="TONBPROTEIN"/>
</dbReference>
<accession>A0A7W7ZQP0</accession>
<keyword evidence="7" id="KW-0653">Protein transport</keyword>
<evidence type="ECO:0000256" key="10">
    <source>
        <dbReference type="SAM" id="MobiDB-lite"/>
    </source>
</evidence>
<evidence type="ECO:0000256" key="9">
    <source>
        <dbReference type="ARBA" id="ARBA00023136"/>
    </source>
</evidence>
<comment type="caution">
    <text evidence="13">The sequence shown here is derived from an EMBL/GenBank/DDBJ whole genome shotgun (WGS) entry which is preliminary data.</text>
</comment>
<dbReference type="EMBL" id="JACHIO010000010">
    <property type="protein sequence ID" value="MBB5064359.1"/>
    <property type="molecule type" value="Genomic_DNA"/>
</dbReference>
<organism evidence="13 14">
    <name type="scientific">Granulicella mallensis</name>
    <dbReference type="NCBI Taxonomy" id="940614"/>
    <lineage>
        <taxon>Bacteria</taxon>
        <taxon>Pseudomonadati</taxon>
        <taxon>Acidobacteriota</taxon>
        <taxon>Terriglobia</taxon>
        <taxon>Terriglobales</taxon>
        <taxon>Acidobacteriaceae</taxon>
        <taxon>Granulicella</taxon>
    </lineage>
</organism>
<evidence type="ECO:0000256" key="5">
    <source>
        <dbReference type="ARBA" id="ARBA00022519"/>
    </source>
</evidence>
<dbReference type="Gene3D" id="3.30.1150.10">
    <property type="match status" value="1"/>
</dbReference>
<dbReference type="InterPro" id="IPR006260">
    <property type="entry name" value="TonB/TolA_C"/>
</dbReference>
<comment type="subcellular location">
    <subcellularLocation>
        <location evidence="1">Cell inner membrane</location>
        <topology evidence="1">Single-pass membrane protein</topology>
        <orientation evidence="1">Periplasmic side</orientation>
    </subcellularLocation>
</comment>
<dbReference type="Pfam" id="PF03544">
    <property type="entry name" value="TonB_C"/>
    <property type="match status" value="1"/>
</dbReference>
<evidence type="ECO:0000256" key="1">
    <source>
        <dbReference type="ARBA" id="ARBA00004383"/>
    </source>
</evidence>
<protein>
    <submittedName>
        <fullName evidence="13">Protein TonB</fullName>
    </submittedName>
</protein>
<dbReference type="PROSITE" id="PS52015">
    <property type="entry name" value="TONB_CTD"/>
    <property type="match status" value="1"/>
</dbReference>
<feature type="region of interest" description="Disordered" evidence="10">
    <location>
        <begin position="56"/>
        <end position="116"/>
    </location>
</feature>
<evidence type="ECO:0000256" key="6">
    <source>
        <dbReference type="ARBA" id="ARBA00022692"/>
    </source>
</evidence>
<keyword evidence="4" id="KW-1003">Cell membrane</keyword>
<dbReference type="RefSeq" id="WP_184256199.1">
    <property type="nucleotide sequence ID" value="NZ_JACHIO010000010.1"/>
</dbReference>
<evidence type="ECO:0000256" key="3">
    <source>
        <dbReference type="ARBA" id="ARBA00022448"/>
    </source>
</evidence>
<dbReference type="NCBIfam" id="TIGR01352">
    <property type="entry name" value="tonB_Cterm"/>
    <property type="match status" value="1"/>
</dbReference>
<evidence type="ECO:0000259" key="12">
    <source>
        <dbReference type="PROSITE" id="PS52015"/>
    </source>
</evidence>
<dbReference type="GO" id="GO:0031992">
    <property type="term" value="F:energy transducer activity"/>
    <property type="evidence" value="ECO:0007669"/>
    <property type="project" value="InterPro"/>
</dbReference>
<sequence length="246" mass="25545">MFEGSLVESTTLLKARNRWPTVISVAIQAAIAATIIAVPLLHPEAIKLRAPMMTLIAPPPRPPQPPPPPPRPRVRMESASSSPMSAPTAPATNAPSGVTRTFIESTSPSNAPTANPLGLGMGTPSQPFSLDPGGSSSPHVVVATPKTGEGGPTHISSGVSSGMLLAPIRPDYPQIAKLSRTEGTVIIQAVIAKTGHIESAHVVSGPAMLQAAALEAVRSAHYRPYLLNNQPTEVETTFSISFKISG</sequence>
<dbReference type="GO" id="GO:0098797">
    <property type="term" value="C:plasma membrane protein complex"/>
    <property type="evidence" value="ECO:0007669"/>
    <property type="project" value="TreeGrafter"/>
</dbReference>
<name>A0A7W7ZQP0_9BACT</name>
<keyword evidence="5" id="KW-0997">Cell inner membrane</keyword>
<evidence type="ECO:0000313" key="14">
    <source>
        <dbReference type="Proteomes" id="UP000584867"/>
    </source>
</evidence>
<dbReference type="AlphaFoldDB" id="A0A7W7ZQP0"/>
<dbReference type="Proteomes" id="UP000584867">
    <property type="component" value="Unassembled WGS sequence"/>
</dbReference>
<gene>
    <name evidence="13" type="ORF">HDF15_002713</name>
</gene>
<keyword evidence="6 11" id="KW-0812">Transmembrane</keyword>